<gene>
    <name evidence="2" type="ORF">DFH07DRAFT_724744</name>
</gene>
<feature type="non-terminal residue" evidence="2">
    <location>
        <position position="1"/>
    </location>
</feature>
<name>A0AAD7HI37_9AGAR</name>
<comment type="caution">
    <text evidence="2">The sequence shown here is derived from an EMBL/GenBank/DDBJ whole genome shotgun (WGS) entry which is preliminary data.</text>
</comment>
<reference evidence="2" key="1">
    <citation type="submission" date="2023-03" db="EMBL/GenBank/DDBJ databases">
        <title>Massive genome expansion in bonnet fungi (Mycena s.s.) driven by repeated elements and novel gene families across ecological guilds.</title>
        <authorList>
            <consortium name="Lawrence Berkeley National Laboratory"/>
            <person name="Harder C.B."/>
            <person name="Miyauchi S."/>
            <person name="Viragh M."/>
            <person name="Kuo A."/>
            <person name="Thoen E."/>
            <person name="Andreopoulos B."/>
            <person name="Lu D."/>
            <person name="Skrede I."/>
            <person name="Drula E."/>
            <person name="Henrissat B."/>
            <person name="Morin E."/>
            <person name="Kohler A."/>
            <person name="Barry K."/>
            <person name="LaButti K."/>
            <person name="Morin E."/>
            <person name="Salamov A."/>
            <person name="Lipzen A."/>
            <person name="Mereny Z."/>
            <person name="Hegedus B."/>
            <person name="Baldrian P."/>
            <person name="Stursova M."/>
            <person name="Weitz H."/>
            <person name="Taylor A."/>
            <person name="Grigoriev I.V."/>
            <person name="Nagy L.G."/>
            <person name="Martin F."/>
            <person name="Kauserud H."/>
        </authorList>
    </citation>
    <scope>NUCLEOTIDE SEQUENCE</scope>
    <source>
        <strain evidence="2">CBHHK188m</strain>
    </source>
</reference>
<feature type="compositionally biased region" description="Acidic residues" evidence="1">
    <location>
        <begin position="54"/>
        <end position="63"/>
    </location>
</feature>
<dbReference type="AlphaFoldDB" id="A0AAD7HI37"/>
<organism evidence="2 3">
    <name type="scientific">Mycena maculata</name>
    <dbReference type="NCBI Taxonomy" id="230809"/>
    <lineage>
        <taxon>Eukaryota</taxon>
        <taxon>Fungi</taxon>
        <taxon>Dikarya</taxon>
        <taxon>Basidiomycota</taxon>
        <taxon>Agaricomycotina</taxon>
        <taxon>Agaricomycetes</taxon>
        <taxon>Agaricomycetidae</taxon>
        <taxon>Agaricales</taxon>
        <taxon>Marasmiineae</taxon>
        <taxon>Mycenaceae</taxon>
        <taxon>Mycena</taxon>
    </lineage>
</organism>
<dbReference type="EMBL" id="JARJLG010000280">
    <property type="protein sequence ID" value="KAJ7720369.1"/>
    <property type="molecule type" value="Genomic_DNA"/>
</dbReference>
<keyword evidence="3" id="KW-1185">Reference proteome</keyword>
<evidence type="ECO:0000313" key="2">
    <source>
        <dbReference type="EMBL" id="KAJ7720369.1"/>
    </source>
</evidence>
<evidence type="ECO:0000256" key="1">
    <source>
        <dbReference type="SAM" id="MobiDB-lite"/>
    </source>
</evidence>
<proteinExistence type="predicted"/>
<feature type="non-terminal residue" evidence="2">
    <location>
        <position position="128"/>
    </location>
</feature>
<accession>A0AAD7HI37</accession>
<evidence type="ECO:0000313" key="3">
    <source>
        <dbReference type="Proteomes" id="UP001215280"/>
    </source>
</evidence>
<protein>
    <submittedName>
        <fullName evidence="2">Uncharacterized protein</fullName>
    </submittedName>
</protein>
<dbReference type="Proteomes" id="UP001215280">
    <property type="component" value="Unassembled WGS sequence"/>
</dbReference>
<sequence length="128" mass="14224">SGDEDSADDAQGRWRQVLVKSKSSWRKVHAKWVIEAREADVDLVSDKEMGPPADSDDEEETDELPAKPPVSGKWLPLMLSKLFGGNAPRPVDPQRPRKATFDREQLLMELLAAEHSDEAPDDGEMEGS</sequence>
<feature type="region of interest" description="Disordered" evidence="1">
    <location>
        <begin position="43"/>
        <end position="72"/>
    </location>
</feature>